<dbReference type="OrthoDB" id="7595282at2"/>
<keyword evidence="2" id="KW-1185">Reference proteome</keyword>
<evidence type="ECO:0000313" key="2">
    <source>
        <dbReference type="Proteomes" id="UP000318483"/>
    </source>
</evidence>
<geneLocation type="plasmid" evidence="1 2">
    <name>unnamed4</name>
</geneLocation>
<keyword evidence="1" id="KW-0614">Plasmid</keyword>
<protein>
    <submittedName>
        <fullName evidence="1">Uncharacterized protein</fullName>
    </submittedName>
</protein>
<name>A0A5B8IBL4_9RHOB</name>
<dbReference type="EMBL" id="CP042265">
    <property type="protein sequence ID" value="QDY71629.1"/>
    <property type="molecule type" value="Genomic_DNA"/>
</dbReference>
<evidence type="ECO:0000313" key="1">
    <source>
        <dbReference type="EMBL" id="QDY71629.1"/>
    </source>
</evidence>
<dbReference type="AlphaFoldDB" id="A0A5B8IBL4"/>
<organism evidence="1 2">
    <name type="scientific">Qingshengfaniella alkalisoli</name>
    <dbReference type="NCBI Taxonomy" id="2599296"/>
    <lineage>
        <taxon>Bacteria</taxon>
        <taxon>Pseudomonadati</taxon>
        <taxon>Pseudomonadota</taxon>
        <taxon>Alphaproteobacteria</taxon>
        <taxon>Rhodobacterales</taxon>
        <taxon>Paracoccaceae</taxon>
        <taxon>Qingshengfaniella</taxon>
    </lineage>
</organism>
<dbReference type="KEGG" id="lit:FPZ52_18370"/>
<accession>A0A5B8IBL4</accession>
<gene>
    <name evidence="1" type="ORF">FPZ52_18370</name>
</gene>
<reference evidence="1 2" key="1">
    <citation type="submission" date="2019-07" db="EMBL/GenBank/DDBJ databases">
        <title>Litoreibacter alkalisoli sp. nov., isolated from saline-alkaline soil.</title>
        <authorList>
            <person name="Wang S."/>
            <person name="Xu L."/>
            <person name="Xing Y.-T."/>
            <person name="Sun J.-Q."/>
        </authorList>
    </citation>
    <scope>NUCLEOTIDE SEQUENCE [LARGE SCALE GENOMIC DNA]</scope>
    <source>
        <strain evidence="1 2">LN3S51</strain>
        <plasmid evidence="1 2">unnamed4</plasmid>
    </source>
</reference>
<dbReference type="RefSeq" id="WP_146367043.1">
    <property type="nucleotide sequence ID" value="NZ_CP042265.1"/>
</dbReference>
<dbReference type="Proteomes" id="UP000318483">
    <property type="component" value="Plasmid unnamed4"/>
</dbReference>
<proteinExistence type="predicted"/>
<sequence length="89" mass="10144">MPTIKSLWRVFDGLILVEELERNAIPVSAEMPGWETIQLAYKRRGILVRQIIDAIREAVLVAGKRQDAFGYHGIVVKVSSIDGLREQRR</sequence>